<dbReference type="InterPro" id="IPR015590">
    <property type="entry name" value="Aldehyde_DH_dom"/>
</dbReference>
<dbReference type="InterPro" id="IPR016162">
    <property type="entry name" value="Ald_DH_N"/>
</dbReference>
<protein>
    <submittedName>
        <fullName evidence="4">Putative aldehyde dehydrogenase, ethanolamine utilization protein</fullName>
    </submittedName>
</protein>
<feature type="domain" description="Aldehyde dehydrogenase" evidence="3">
    <location>
        <begin position="54"/>
        <end position="312"/>
    </location>
</feature>
<dbReference type="OrthoDB" id="9804734at2"/>
<dbReference type="Pfam" id="PF00171">
    <property type="entry name" value="Aldedh"/>
    <property type="match status" value="1"/>
</dbReference>
<reference evidence="5" key="1">
    <citation type="submission" date="2018-02" db="EMBL/GenBank/DDBJ databases">
        <authorList>
            <person name="Hausmann B."/>
        </authorList>
    </citation>
    <scope>NUCLEOTIDE SEQUENCE [LARGE SCALE GENOMIC DNA]</scope>
    <source>
        <strain evidence="5">Peat soil MAG SbA5</strain>
    </source>
</reference>
<dbReference type="GO" id="GO:0008774">
    <property type="term" value="F:acetaldehyde dehydrogenase (acetylating) activity"/>
    <property type="evidence" value="ECO:0007669"/>
    <property type="project" value="InterPro"/>
</dbReference>
<evidence type="ECO:0000256" key="1">
    <source>
        <dbReference type="ARBA" id="ARBA00023002"/>
    </source>
</evidence>
<evidence type="ECO:0000313" key="4">
    <source>
        <dbReference type="EMBL" id="SPE17425.1"/>
    </source>
</evidence>
<dbReference type="InterPro" id="IPR012408">
    <property type="entry name" value="Acetald_propionald_DH-rel"/>
</dbReference>
<dbReference type="Gene3D" id="3.40.309.10">
    <property type="entry name" value="Aldehyde Dehydrogenase, Chain A, domain 2"/>
    <property type="match status" value="1"/>
</dbReference>
<name>A0A2N9L379_9BACT</name>
<dbReference type="PANTHER" id="PTHR11699">
    <property type="entry name" value="ALDEHYDE DEHYDROGENASE-RELATED"/>
    <property type="match status" value="1"/>
</dbReference>
<proteinExistence type="predicted"/>
<dbReference type="SUPFAM" id="SSF53720">
    <property type="entry name" value="ALDH-like"/>
    <property type="match status" value="1"/>
</dbReference>
<dbReference type="NCBIfam" id="NF011927">
    <property type="entry name" value="PRK15398.1"/>
    <property type="match status" value="1"/>
</dbReference>
<dbReference type="InterPro" id="IPR016161">
    <property type="entry name" value="Ald_DH/histidinol_DH"/>
</dbReference>
<dbReference type="Gene3D" id="3.40.605.10">
    <property type="entry name" value="Aldehyde Dehydrogenase, Chain A, domain 1"/>
    <property type="match status" value="1"/>
</dbReference>
<evidence type="ECO:0000256" key="2">
    <source>
        <dbReference type="ARBA" id="ARBA00023027"/>
    </source>
</evidence>
<organism evidence="4 5">
    <name type="scientific">Candidatus Sulfuritelmatomonas gaucii</name>
    <dbReference type="NCBI Taxonomy" id="2043161"/>
    <lineage>
        <taxon>Bacteria</taxon>
        <taxon>Pseudomonadati</taxon>
        <taxon>Acidobacteriota</taxon>
        <taxon>Terriglobia</taxon>
        <taxon>Terriglobales</taxon>
        <taxon>Acidobacteriaceae</taxon>
        <taxon>Candidatus Sulfuritelmatomonas</taxon>
    </lineage>
</organism>
<evidence type="ECO:0000259" key="3">
    <source>
        <dbReference type="Pfam" id="PF00171"/>
    </source>
</evidence>
<dbReference type="AlphaFoldDB" id="A0A2N9L379"/>
<dbReference type="Proteomes" id="UP000239735">
    <property type="component" value="Unassembled WGS sequence"/>
</dbReference>
<gene>
    <name evidence="4" type="primary">eutE</name>
    <name evidence="4" type="ORF">SBA5_100022</name>
</gene>
<dbReference type="PIRSF" id="PIRSF036410">
    <property type="entry name" value="EutE_PduP"/>
    <property type="match status" value="1"/>
</dbReference>
<keyword evidence="1" id="KW-0560">Oxidoreductase</keyword>
<dbReference type="InterPro" id="IPR016163">
    <property type="entry name" value="Ald_DH_C"/>
</dbReference>
<evidence type="ECO:0000313" key="5">
    <source>
        <dbReference type="Proteomes" id="UP000239735"/>
    </source>
</evidence>
<keyword evidence="2" id="KW-0520">NAD</keyword>
<accession>A0A2N9L379</accession>
<dbReference type="EMBL" id="OKRB01000002">
    <property type="protein sequence ID" value="SPE17425.1"/>
    <property type="molecule type" value="Genomic_DNA"/>
</dbReference>
<sequence length="491" mass="51990">MQTQQQVSPEVIAEIAREVVARLRTQMQPAPVAAHAAVTTAPRAAVAPRDGVFATVDEAVNAAYEAQKKVAALSLADRKRIVDIIVRICNDRREELGRMELEETKVGRLDHKILKLTNMRFVLGVDALHTEARSNETGVCLIEHAPWGVIGMMLPVTHSVPTMASNAINVVAAGNAAVFGPHPSGAKVAQYALQLWNREIERELGVANVFTTTVEPTIEAAEQIFHHPKVALLCCTGGAAVAQAAAKTGKRVIAGGPGNPPVVVDETADLDRAARCIIEGAAFDNNLLCIGEKEVFVVASVADAFIAAMKRAGAYQLDRSAIDRLTKAAFSFEGGGGGGCARAHVKKNLVGKDVAVLAKAAGVQAPPGTDLLFGETDENHPFVVEEQMMPFVPIVRVSCADAAIAAAVRAEHGYRHTAIIHTNNLETATRMARAINTTLFIHNAGSPASLGVGGPGYFSHTIATPTGEGITTPLTFTRERQMVVGDALRII</sequence>